<sequence length="431" mass="50617">MTGSQSNSSPQLMENVCRTFKTVHQFILFSRSSRIPAYRNLPRNARTMKSEISFLLYFATVVRILYASFNCPYENRNNETFGFEIPLNGSKHSRLCLTWVDKNADNANKTKTTAILDDIFASGNYCKANYKNGRMSNYESIMIYANQRKKTLNYGRIVRLLTSDQYVIKSLENCCGKNVTLLMINHTSENVLGRITETEFCLFDWNVPIQNCNALYNIEHESIQWALSHTEEKFFCQITTVRKGKKNVQELKSKLIDCADDSQWDGYFCIHEPYQNCKFYSRTVPCRFQQISNNSDTTKCIEELRYFYETAPEMPYGKSCPENEMYPCNCSNAMYLSEREINNLLKMMEASVVEEMDFTLLLINFYNTFAWFIIFIAVFVMIYKKFFYQCEEAPSTTSSYYDESYRIYPIRQSMFKIKRVKLYKCKSMNKS</sequence>
<keyword evidence="1" id="KW-0472">Membrane</keyword>
<dbReference type="AlphaFoldDB" id="A0A0V1AW45"/>
<dbReference type="Proteomes" id="UP000054776">
    <property type="component" value="Unassembled WGS sequence"/>
</dbReference>
<gene>
    <name evidence="2" type="ORF">T01_12051</name>
</gene>
<protein>
    <recommendedName>
        <fullName evidence="4">6-Cys domain-containing protein</fullName>
    </recommendedName>
</protein>
<evidence type="ECO:0008006" key="4">
    <source>
        <dbReference type="Google" id="ProtNLM"/>
    </source>
</evidence>
<organism evidence="2 3">
    <name type="scientific">Trichinella spiralis</name>
    <name type="common">Trichina worm</name>
    <dbReference type="NCBI Taxonomy" id="6334"/>
    <lineage>
        <taxon>Eukaryota</taxon>
        <taxon>Metazoa</taxon>
        <taxon>Ecdysozoa</taxon>
        <taxon>Nematoda</taxon>
        <taxon>Enoplea</taxon>
        <taxon>Dorylaimia</taxon>
        <taxon>Trichinellida</taxon>
        <taxon>Trichinellidae</taxon>
        <taxon>Trichinella</taxon>
    </lineage>
</organism>
<evidence type="ECO:0000313" key="2">
    <source>
        <dbReference type="EMBL" id="KRY29008.1"/>
    </source>
</evidence>
<dbReference type="InParanoid" id="A0A0V1AW45"/>
<feature type="transmembrane region" description="Helical" evidence="1">
    <location>
        <begin position="358"/>
        <end position="383"/>
    </location>
</feature>
<keyword evidence="1" id="KW-0812">Transmembrane</keyword>
<evidence type="ECO:0000256" key="1">
    <source>
        <dbReference type="SAM" id="Phobius"/>
    </source>
</evidence>
<comment type="caution">
    <text evidence="2">The sequence shown here is derived from an EMBL/GenBank/DDBJ whole genome shotgun (WGS) entry which is preliminary data.</text>
</comment>
<dbReference type="OrthoDB" id="5917756at2759"/>
<dbReference type="EMBL" id="JYDH01000184">
    <property type="protein sequence ID" value="KRY29008.1"/>
    <property type="molecule type" value="Genomic_DNA"/>
</dbReference>
<keyword evidence="1" id="KW-1133">Transmembrane helix</keyword>
<proteinExistence type="predicted"/>
<reference evidence="2 3" key="1">
    <citation type="submission" date="2015-01" db="EMBL/GenBank/DDBJ databases">
        <title>Evolution of Trichinella species and genotypes.</title>
        <authorList>
            <person name="Korhonen P.K."/>
            <person name="Edoardo P."/>
            <person name="Giuseppe L.R."/>
            <person name="Gasser R.B."/>
        </authorList>
    </citation>
    <scope>NUCLEOTIDE SEQUENCE [LARGE SCALE GENOMIC DNA]</scope>
    <source>
        <strain evidence="2">ISS3</strain>
    </source>
</reference>
<keyword evidence="3" id="KW-1185">Reference proteome</keyword>
<evidence type="ECO:0000313" key="3">
    <source>
        <dbReference type="Proteomes" id="UP000054776"/>
    </source>
</evidence>
<accession>A0A0V1AW45</accession>
<name>A0A0V1AW45_TRISP</name>